<evidence type="ECO:0000313" key="2">
    <source>
        <dbReference type="EMBL" id="CAB5221048.1"/>
    </source>
</evidence>
<sequence length="48" mass="5849">MIIYVLTKSYKDDRGGWTMSIYRVTKHLDVAKKWLDESVFHNYYEFTV</sequence>
<reference evidence="2" key="1">
    <citation type="submission" date="2020-05" db="EMBL/GenBank/DDBJ databases">
        <authorList>
            <person name="Chiriac C."/>
            <person name="Salcher M."/>
            <person name="Ghai R."/>
            <person name="Kavagutti S V."/>
        </authorList>
    </citation>
    <scope>NUCLEOTIDE SEQUENCE</scope>
</reference>
<dbReference type="EMBL" id="LR798291">
    <property type="protein sequence ID" value="CAB5221048.1"/>
    <property type="molecule type" value="Genomic_DNA"/>
</dbReference>
<accession>A0A6J7WW50</accession>
<organism evidence="2">
    <name type="scientific">uncultured Caudovirales phage</name>
    <dbReference type="NCBI Taxonomy" id="2100421"/>
    <lineage>
        <taxon>Viruses</taxon>
        <taxon>Duplodnaviria</taxon>
        <taxon>Heunggongvirae</taxon>
        <taxon>Uroviricota</taxon>
        <taxon>Caudoviricetes</taxon>
        <taxon>Peduoviridae</taxon>
        <taxon>Maltschvirus</taxon>
        <taxon>Maltschvirus maltsch</taxon>
    </lineage>
</organism>
<evidence type="ECO:0000313" key="1">
    <source>
        <dbReference type="EMBL" id="CAB4124699.1"/>
    </source>
</evidence>
<gene>
    <name evidence="2" type="ORF">UFOVP246_75</name>
    <name evidence="1" type="ORF">UFOVP59_40</name>
</gene>
<protein>
    <submittedName>
        <fullName evidence="2">Uncharacterized protein</fullName>
    </submittedName>
</protein>
<dbReference type="EMBL" id="LR796181">
    <property type="protein sequence ID" value="CAB4124699.1"/>
    <property type="molecule type" value="Genomic_DNA"/>
</dbReference>
<name>A0A6J7WW50_9CAUD</name>
<proteinExistence type="predicted"/>